<comment type="caution">
    <text evidence="9">The sequence shown here is derived from an EMBL/GenBank/DDBJ whole genome shotgun (WGS) entry which is preliminary data.</text>
</comment>
<evidence type="ECO:0000256" key="7">
    <source>
        <dbReference type="RuleBase" id="RU363032"/>
    </source>
</evidence>
<accession>A0A6L9SHX7</accession>
<feature type="non-terminal residue" evidence="9">
    <location>
        <position position="1"/>
    </location>
</feature>
<keyword evidence="5 7" id="KW-1133">Transmembrane helix</keyword>
<dbReference type="GO" id="GO:0055085">
    <property type="term" value="P:transmembrane transport"/>
    <property type="evidence" value="ECO:0007669"/>
    <property type="project" value="InterPro"/>
</dbReference>
<evidence type="ECO:0000256" key="3">
    <source>
        <dbReference type="ARBA" id="ARBA00022475"/>
    </source>
</evidence>
<evidence type="ECO:0000256" key="2">
    <source>
        <dbReference type="ARBA" id="ARBA00022448"/>
    </source>
</evidence>
<feature type="domain" description="ABC transmembrane type-1" evidence="8">
    <location>
        <begin position="1"/>
        <end position="212"/>
    </location>
</feature>
<evidence type="ECO:0000256" key="4">
    <source>
        <dbReference type="ARBA" id="ARBA00022692"/>
    </source>
</evidence>
<feature type="transmembrane region" description="Helical" evidence="7">
    <location>
        <begin position="37"/>
        <end position="63"/>
    </location>
</feature>
<feature type="transmembrane region" description="Helical" evidence="7">
    <location>
        <begin position="6"/>
        <end position="25"/>
    </location>
</feature>
<dbReference type="SUPFAM" id="SSF161098">
    <property type="entry name" value="MetI-like"/>
    <property type="match status" value="1"/>
</dbReference>
<dbReference type="RefSeq" id="WP_163745355.1">
    <property type="nucleotide sequence ID" value="NZ_JAAGOA010000060.1"/>
</dbReference>
<keyword evidence="10" id="KW-1185">Reference proteome</keyword>
<gene>
    <name evidence="9" type="ORF">G1H10_32090</name>
</gene>
<feature type="transmembrane region" description="Helical" evidence="7">
    <location>
        <begin position="191"/>
        <end position="216"/>
    </location>
</feature>
<dbReference type="Proteomes" id="UP000475214">
    <property type="component" value="Unassembled WGS sequence"/>
</dbReference>
<evidence type="ECO:0000256" key="6">
    <source>
        <dbReference type="ARBA" id="ARBA00023136"/>
    </source>
</evidence>
<dbReference type="GO" id="GO:0005886">
    <property type="term" value="C:plasma membrane"/>
    <property type="evidence" value="ECO:0007669"/>
    <property type="project" value="UniProtKB-SubCell"/>
</dbReference>
<sequence length="222" mass="23898">TALYTAGTLLVLVPVPFVLAAVLQSKLVARQAALRSAFFLPVLTSLVVVGVVFSLLLTTNGLVNSFLGLFGVPAQGWLETRSLAIPAMIIMAFWRWTGINIIYFTTGLSNIPSELYESASVDGAGPMRRFWHLSVPLSKPIILFVTVLTIFGGFQLFVEPLILWGTGGGPGQGGLSVVVHLYRTAFTSFQLGYASAIGVVLALIIMTLSLVTLKLFGFFKKE</sequence>
<keyword evidence="2 7" id="KW-0813">Transport</keyword>
<organism evidence="9 10">
    <name type="scientific">Phytoactinopolyspora halotolerans</name>
    <dbReference type="NCBI Taxonomy" id="1981512"/>
    <lineage>
        <taxon>Bacteria</taxon>
        <taxon>Bacillati</taxon>
        <taxon>Actinomycetota</taxon>
        <taxon>Actinomycetes</taxon>
        <taxon>Jiangellales</taxon>
        <taxon>Jiangellaceae</taxon>
        <taxon>Phytoactinopolyspora</taxon>
    </lineage>
</organism>
<keyword evidence="4 7" id="KW-0812">Transmembrane</keyword>
<comment type="subcellular location">
    <subcellularLocation>
        <location evidence="1 7">Cell membrane</location>
        <topology evidence="1 7">Multi-pass membrane protein</topology>
    </subcellularLocation>
</comment>
<evidence type="ECO:0000256" key="1">
    <source>
        <dbReference type="ARBA" id="ARBA00004651"/>
    </source>
</evidence>
<dbReference type="EMBL" id="JAAGOA010000060">
    <property type="protein sequence ID" value="NEE04809.1"/>
    <property type="molecule type" value="Genomic_DNA"/>
</dbReference>
<keyword evidence="3" id="KW-1003">Cell membrane</keyword>
<feature type="transmembrane region" description="Helical" evidence="7">
    <location>
        <begin position="83"/>
        <end position="104"/>
    </location>
</feature>
<dbReference type="InterPro" id="IPR035906">
    <property type="entry name" value="MetI-like_sf"/>
</dbReference>
<dbReference type="PANTHER" id="PTHR30193">
    <property type="entry name" value="ABC TRANSPORTER PERMEASE PROTEIN"/>
    <property type="match status" value="1"/>
</dbReference>
<proteinExistence type="inferred from homology"/>
<dbReference type="CDD" id="cd06261">
    <property type="entry name" value="TM_PBP2"/>
    <property type="match status" value="1"/>
</dbReference>
<dbReference type="PANTHER" id="PTHR30193:SF37">
    <property type="entry name" value="INNER MEMBRANE ABC TRANSPORTER PERMEASE PROTEIN YCJO"/>
    <property type="match status" value="1"/>
</dbReference>
<protein>
    <submittedName>
        <fullName evidence="9">Sugar ABC transporter permease</fullName>
    </submittedName>
</protein>
<dbReference type="PROSITE" id="PS50928">
    <property type="entry name" value="ABC_TM1"/>
    <property type="match status" value="1"/>
</dbReference>
<dbReference type="AlphaFoldDB" id="A0A6L9SHX7"/>
<dbReference type="InterPro" id="IPR051393">
    <property type="entry name" value="ABC_transporter_permease"/>
</dbReference>
<dbReference type="InterPro" id="IPR000515">
    <property type="entry name" value="MetI-like"/>
</dbReference>
<dbReference type="Gene3D" id="1.10.3720.10">
    <property type="entry name" value="MetI-like"/>
    <property type="match status" value="1"/>
</dbReference>
<evidence type="ECO:0000313" key="9">
    <source>
        <dbReference type="EMBL" id="NEE04809.1"/>
    </source>
</evidence>
<reference evidence="9 10" key="1">
    <citation type="submission" date="2020-02" db="EMBL/GenBank/DDBJ databases">
        <authorList>
            <person name="Li X.-J."/>
            <person name="Han X.-M."/>
        </authorList>
    </citation>
    <scope>NUCLEOTIDE SEQUENCE [LARGE SCALE GENOMIC DNA]</scope>
    <source>
        <strain evidence="9 10">CCTCC AB 2017055</strain>
    </source>
</reference>
<evidence type="ECO:0000259" key="8">
    <source>
        <dbReference type="PROSITE" id="PS50928"/>
    </source>
</evidence>
<keyword evidence="6 7" id="KW-0472">Membrane</keyword>
<evidence type="ECO:0000313" key="10">
    <source>
        <dbReference type="Proteomes" id="UP000475214"/>
    </source>
</evidence>
<comment type="similarity">
    <text evidence="7">Belongs to the binding-protein-dependent transport system permease family.</text>
</comment>
<dbReference type="Pfam" id="PF00528">
    <property type="entry name" value="BPD_transp_1"/>
    <property type="match status" value="1"/>
</dbReference>
<feature type="transmembrane region" description="Helical" evidence="7">
    <location>
        <begin position="137"/>
        <end position="158"/>
    </location>
</feature>
<name>A0A6L9SHX7_9ACTN</name>
<evidence type="ECO:0000256" key="5">
    <source>
        <dbReference type="ARBA" id="ARBA00022989"/>
    </source>
</evidence>